<dbReference type="Gene3D" id="3.40.630.30">
    <property type="match status" value="1"/>
</dbReference>
<name>A0A9D1I5M4_9FIRM</name>
<proteinExistence type="predicted"/>
<dbReference type="InterPro" id="IPR016181">
    <property type="entry name" value="Acyl_CoA_acyltransferase"/>
</dbReference>
<evidence type="ECO:0000313" key="1">
    <source>
        <dbReference type="EMBL" id="HIU27400.1"/>
    </source>
</evidence>
<organism evidence="1 2">
    <name type="scientific">Candidatus Fimisoma avicola</name>
    <dbReference type="NCBI Taxonomy" id="2840826"/>
    <lineage>
        <taxon>Bacteria</taxon>
        <taxon>Bacillati</taxon>
        <taxon>Bacillota</taxon>
        <taxon>Clostridia</taxon>
        <taxon>Eubacteriales</taxon>
        <taxon>Candidatus Fimisoma</taxon>
    </lineage>
</organism>
<protein>
    <submittedName>
        <fullName evidence="1">Uncharacterized protein</fullName>
    </submittedName>
</protein>
<reference evidence="1" key="1">
    <citation type="submission" date="2020-10" db="EMBL/GenBank/DDBJ databases">
        <authorList>
            <person name="Gilroy R."/>
        </authorList>
    </citation>
    <scope>NUCLEOTIDE SEQUENCE</scope>
    <source>
        <strain evidence="1">11300</strain>
    </source>
</reference>
<sequence length="107" mass="11775">MKIEEIKKDRINELHDLLAELAAHHNAVSADFKGDFPRRPIGDVLKNFAESLDEGTSHIAAALDGDRIAGFCKADISEDKGKIDYLIVSELMQSAYMKNTDSGPNLC</sequence>
<comment type="caution">
    <text evidence="1">The sequence shown here is derived from an EMBL/GenBank/DDBJ whole genome shotgun (WGS) entry which is preliminary data.</text>
</comment>
<dbReference type="EMBL" id="DVMO01000050">
    <property type="protein sequence ID" value="HIU27400.1"/>
    <property type="molecule type" value="Genomic_DNA"/>
</dbReference>
<accession>A0A9D1I5M4</accession>
<evidence type="ECO:0000313" key="2">
    <source>
        <dbReference type="Proteomes" id="UP000824091"/>
    </source>
</evidence>
<dbReference type="Proteomes" id="UP000824091">
    <property type="component" value="Unassembled WGS sequence"/>
</dbReference>
<dbReference type="SUPFAM" id="SSF55729">
    <property type="entry name" value="Acyl-CoA N-acyltransferases (Nat)"/>
    <property type="match status" value="1"/>
</dbReference>
<gene>
    <name evidence="1" type="ORF">IAD16_03320</name>
</gene>
<reference evidence="1" key="2">
    <citation type="journal article" date="2021" name="PeerJ">
        <title>Extensive microbial diversity within the chicken gut microbiome revealed by metagenomics and culture.</title>
        <authorList>
            <person name="Gilroy R."/>
            <person name="Ravi A."/>
            <person name="Getino M."/>
            <person name="Pursley I."/>
            <person name="Horton D.L."/>
            <person name="Alikhan N.F."/>
            <person name="Baker D."/>
            <person name="Gharbi K."/>
            <person name="Hall N."/>
            <person name="Watson M."/>
            <person name="Adriaenssens E.M."/>
            <person name="Foster-Nyarko E."/>
            <person name="Jarju S."/>
            <person name="Secka A."/>
            <person name="Antonio M."/>
            <person name="Oren A."/>
            <person name="Chaudhuri R.R."/>
            <person name="La Ragione R."/>
            <person name="Hildebrand F."/>
            <person name="Pallen M.J."/>
        </authorList>
    </citation>
    <scope>NUCLEOTIDE SEQUENCE</scope>
    <source>
        <strain evidence="1">11300</strain>
    </source>
</reference>
<dbReference type="AlphaFoldDB" id="A0A9D1I5M4"/>